<dbReference type="EMBL" id="QYTW02000015">
    <property type="protein sequence ID" value="RST58916.1"/>
    <property type="molecule type" value="Genomic_DNA"/>
</dbReference>
<dbReference type="NCBIfam" id="TIGR02905">
    <property type="entry name" value="spore_yutH"/>
    <property type="match status" value="1"/>
</dbReference>
<sequence length="330" mass="39781">MLMDILEKYFDIKADRSIRIGRQTRFFSNGLLYTIVSVTHVEQEVLIELYEMSEHMAKHSDKKVSRFVASKEGKYLVTHENEDYVALQNQFHGANRNLKTGRQLARFHNRGKSLQAPITNLNRVGEWKDYWAVRLDQMEKVWTGLLHEPPREEFDKMFIESFPYYMGLCENAIQYVTDTELDEQLHRFDYGTICHERFYDDLWKDEQEIRNPFDWVFDHPSRDISEWIRDRYFRSSRTLYPDMTNFLNEYQSLSSISPFAWRLIYARLLFPLHYFVCVEEYYNTNLQSGKKQLEETLAKYLRDTQDYERFLRSFYSMAGVKKKLPAVDWL</sequence>
<dbReference type="InterPro" id="IPR047175">
    <property type="entry name" value="CotS-like"/>
</dbReference>
<evidence type="ECO:0000313" key="4">
    <source>
        <dbReference type="Proteomes" id="UP000680670"/>
    </source>
</evidence>
<evidence type="ECO:0000313" key="2">
    <source>
        <dbReference type="EMBL" id="RST58916.1"/>
    </source>
</evidence>
<gene>
    <name evidence="2" type="primary">yutH</name>
    <name evidence="2" type="ORF">D5F11_014815</name>
    <name evidence="1" type="ORF">J6TS1_09360</name>
</gene>
<dbReference type="OrthoDB" id="2986702at2"/>
<organism evidence="2 3">
    <name type="scientific">Siminovitchia terrae</name>
    <name type="common">Bacillus terrae</name>
    <dbReference type="NCBI Taxonomy" id="1914933"/>
    <lineage>
        <taxon>Bacteria</taxon>
        <taxon>Bacillati</taxon>
        <taxon>Bacillota</taxon>
        <taxon>Bacilli</taxon>
        <taxon>Bacillales</taxon>
        <taxon>Bacillaceae</taxon>
        <taxon>Siminovitchia</taxon>
    </lineage>
</organism>
<dbReference type="InterPro" id="IPR014254">
    <property type="entry name" value="Spore_coat_YutH"/>
</dbReference>
<dbReference type="PANTHER" id="PTHR39179">
    <property type="entry name" value="SPORE COAT PROTEIN I"/>
    <property type="match status" value="1"/>
</dbReference>
<protein>
    <submittedName>
        <fullName evidence="2">Spore coat protein YutH</fullName>
    </submittedName>
</protein>
<dbReference type="AlphaFoldDB" id="A0A429X665"/>
<dbReference type="EMBL" id="BORJ01000002">
    <property type="protein sequence ID" value="GIN95066.1"/>
    <property type="molecule type" value="Genomic_DNA"/>
</dbReference>
<dbReference type="SUPFAM" id="SSF56112">
    <property type="entry name" value="Protein kinase-like (PK-like)"/>
    <property type="match status" value="1"/>
</dbReference>
<dbReference type="Proteomes" id="UP000287296">
    <property type="component" value="Unassembled WGS sequence"/>
</dbReference>
<dbReference type="GO" id="GO:0042601">
    <property type="term" value="C:endospore-forming forespore"/>
    <property type="evidence" value="ECO:0007669"/>
    <property type="project" value="TreeGrafter"/>
</dbReference>
<evidence type="ECO:0000313" key="3">
    <source>
        <dbReference type="Proteomes" id="UP000287296"/>
    </source>
</evidence>
<keyword evidence="2" id="KW-0946">Virion</keyword>
<dbReference type="PANTHER" id="PTHR39179:SF2">
    <property type="entry name" value="ENDOSPORE COAT-ASSOCIATED PROTEIN YUTH"/>
    <property type="match status" value="1"/>
</dbReference>
<dbReference type="InterPro" id="IPR011009">
    <property type="entry name" value="Kinase-like_dom_sf"/>
</dbReference>
<reference evidence="2 3" key="1">
    <citation type="submission" date="2018-12" db="EMBL/GenBank/DDBJ databases">
        <authorList>
            <person name="Sun L."/>
            <person name="Chen Z."/>
        </authorList>
    </citation>
    <scope>NUCLEOTIDE SEQUENCE [LARGE SCALE GENOMIC DNA]</scope>
    <source>
        <strain evidence="2 3">LMG 29736</strain>
    </source>
</reference>
<comment type="caution">
    <text evidence="2">The sequence shown here is derived from an EMBL/GenBank/DDBJ whole genome shotgun (WGS) entry which is preliminary data.</text>
</comment>
<dbReference type="Proteomes" id="UP000680670">
    <property type="component" value="Unassembled WGS sequence"/>
</dbReference>
<keyword evidence="2" id="KW-0167">Capsid protein</keyword>
<accession>A0A429X665</accession>
<evidence type="ECO:0000313" key="1">
    <source>
        <dbReference type="EMBL" id="GIN95066.1"/>
    </source>
</evidence>
<reference evidence="1 4" key="2">
    <citation type="submission" date="2021-03" db="EMBL/GenBank/DDBJ databases">
        <title>Antimicrobial resistance genes in bacteria isolated from Japanese honey, and their potential for conferring macrolide and lincosamide resistance in the American foulbrood pathogen Paenibacillus larvae.</title>
        <authorList>
            <person name="Okamoto M."/>
            <person name="Kumagai M."/>
            <person name="Kanamori H."/>
            <person name="Takamatsu D."/>
        </authorList>
    </citation>
    <scope>NUCLEOTIDE SEQUENCE [LARGE SCALE GENOMIC DNA]</scope>
    <source>
        <strain evidence="1 4">J6TS1</strain>
    </source>
</reference>
<name>A0A429X665_SIMTE</name>
<dbReference type="RefSeq" id="WP_120116900.1">
    <property type="nucleotide sequence ID" value="NZ_BORJ01000002.1"/>
</dbReference>
<keyword evidence="4" id="KW-1185">Reference proteome</keyword>
<dbReference type="Gene3D" id="3.90.1200.10">
    <property type="match status" value="1"/>
</dbReference>
<proteinExistence type="predicted"/>